<organism evidence="2 3">
    <name type="scientific">Streptomyces glaucosporus</name>
    <dbReference type="NCBI Taxonomy" id="284044"/>
    <lineage>
        <taxon>Bacteria</taxon>
        <taxon>Bacillati</taxon>
        <taxon>Actinomycetota</taxon>
        <taxon>Actinomycetes</taxon>
        <taxon>Kitasatosporales</taxon>
        <taxon>Streptomycetaceae</taxon>
        <taxon>Streptomyces</taxon>
    </lineage>
</organism>
<reference evidence="2 3" key="1">
    <citation type="journal article" date="2019" name="Int. J. Syst. Evol. Microbiol.">
        <title>The Global Catalogue of Microorganisms (GCM) 10K type strain sequencing project: providing services to taxonomists for standard genome sequencing and annotation.</title>
        <authorList>
            <consortium name="The Broad Institute Genomics Platform"/>
            <consortium name="The Broad Institute Genome Sequencing Center for Infectious Disease"/>
            <person name="Wu L."/>
            <person name="Ma J."/>
        </authorList>
    </citation>
    <scope>NUCLEOTIDE SEQUENCE [LARGE SCALE GENOMIC DNA]</scope>
    <source>
        <strain evidence="2 3">JCM 6921</strain>
    </source>
</reference>
<gene>
    <name evidence="2" type="ORF">GCM10010420_40890</name>
</gene>
<dbReference type="EMBL" id="BAAATJ010000020">
    <property type="protein sequence ID" value="GAA2408386.1"/>
    <property type="molecule type" value="Genomic_DNA"/>
</dbReference>
<feature type="domain" description="PucR C-terminal helix-turn-helix" evidence="1">
    <location>
        <begin position="36"/>
        <end position="93"/>
    </location>
</feature>
<dbReference type="Proteomes" id="UP001500058">
    <property type="component" value="Unassembled WGS sequence"/>
</dbReference>
<dbReference type="RefSeq" id="WP_344632526.1">
    <property type="nucleotide sequence ID" value="NZ_BAAATJ010000020.1"/>
</dbReference>
<comment type="caution">
    <text evidence="2">The sequence shown here is derived from an EMBL/GenBank/DDBJ whole genome shotgun (WGS) entry which is preliminary data.</text>
</comment>
<dbReference type="Gene3D" id="1.10.10.2840">
    <property type="entry name" value="PucR C-terminal helix-turn-helix domain"/>
    <property type="match status" value="1"/>
</dbReference>
<dbReference type="PANTHER" id="PTHR33744">
    <property type="entry name" value="CARBOHYDRATE DIACID REGULATOR"/>
    <property type="match status" value="1"/>
</dbReference>
<evidence type="ECO:0000313" key="3">
    <source>
        <dbReference type="Proteomes" id="UP001500058"/>
    </source>
</evidence>
<dbReference type="InterPro" id="IPR042070">
    <property type="entry name" value="PucR_C-HTH_sf"/>
</dbReference>
<keyword evidence="3" id="KW-1185">Reference proteome</keyword>
<protein>
    <recommendedName>
        <fullName evidence="1">PucR C-terminal helix-turn-helix domain-containing protein</fullName>
    </recommendedName>
</protein>
<accession>A0ABN3IM13</accession>
<dbReference type="InterPro" id="IPR051448">
    <property type="entry name" value="CdaR-like_regulators"/>
</dbReference>
<proteinExistence type="predicted"/>
<dbReference type="PANTHER" id="PTHR33744:SF1">
    <property type="entry name" value="DNA-BINDING TRANSCRIPTIONAL ACTIVATOR ADER"/>
    <property type="match status" value="1"/>
</dbReference>
<dbReference type="InterPro" id="IPR025736">
    <property type="entry name" value="PucR_C-HTH_dom"/>
</dbReference>
<name>A0ABN3IM13_9ACTN</name>
<evidence type="ECO:0000259" key="1">
    <source>
        <dbReference type="Pfam" id="PF13556"/>
    </source>
</evidence>
<evidence type="ECO:0000313" key="2">
    <source>
        <dbReference type="EMBL" id="GAA2408386.1"/>
    </source>
</evidence>
<dbReference type="Pfam" id="PF13556">
    <property type="entry name" value="HTH_30"/>
    <property type="match status" value="1"/>
</dbReference>
<sequence length="101" mass="11106">MRVGVGQVGPQEAPDALVEHVLGEALRYDAAHGPRLVRSVRTWLERDRRTDEAAALHVHPSTLSYRLRRFGELTGRDLSATEALAEVWPAVRAAGQLGLLD</sequence>